<dbReference type="Proteomes" id="UP001280121">
    <property type="component" value="Unassembled WGS sequence"/>
</dbReference>
<feature type="transmembrane region" description="Helical" evidence="6">
    <location>
        <begin position="117"/>
        <end position="138"/>
    </location>
</feature>
<evidence type="ECO:0000256" key="5">
    <source>
        <dbReference type="ARBA" id="ARBA00023136"/>
    </source>
</evidence>
<name>A0AAD9X2J9_9ROSI</name>
<evidence type="ECO:0000256" key="3">
    <source>
        <dbReference type="ARBA" id="ARBA00022692"/>
    </source>
</evidence>
<comment type="similarity">
    <text evidence="2 6">Belongs to the peptidase S54 family.</text>
</comment>
<feature type="transmembrane region" description="Helical" evidence="6">
    <location>
        <begin position="145"/>
        <end position="165"/>
    </location>
</feature>
<keyword evidence="9" id="KW-1185">Reference proteome</keyword>
<dbReference type="EC" id="3.4.21.105" evidence="6"/>
<dbReference type="EMBL" id="JANJYI010000004">
    <property type="protein sequence ID" value="KAK2651599.1"/>
    <property type="molecule type" value="Genomic_DNA"/>
</dbReference>
<dbReference type="PANTHER" id="PTHR22936:SF87">
    <property type="entry name" value="RHOMBOID-LIKE PROTEIN 5"/>
    <property type="match status" value="1"/>
</dbReference>
<evidence type="ECO:0000256" key="4">
    <source>
        <dbReference type="ARBA" id="ARBA00022989"/>
    </source>
</evidence>
<organism evidence="8 9">
    <name type="scientific">Dipteronia dyeriana</name>
    <dbReference type="NCBI Taxonomy" id="168575"/>
    <lineage>
        <taxon>Eukaryota</taxon>
        <taxon>Viridiplantae</taxon>
        <taxon>Streptophyta</taxon>
        <taxon>Embryophyta</taxon>
        <taxon>Tracheophyta</taxon>
        <taxon>Spermatophyta</taxon>
        <taxon>Magnoliopsida</taxon>
        <taxon>eudicotyledons</taxon>
        <taxon>Gunneridae</taxon>
        <taxon>Pentapetalae</taxon>
        <taxon>rosids</taxon>
        <taxon>malvids</taxon>
        <taxon>Sapindales</taxon>
        <taxon>Sapindaceae</taxon>
        <taxon>Hippocastanoideae</taxon>
        <taxon>Acereae</taxon>
        <taxon>Dipteronia</taxon>
    </lineage>
</organism>
<keyword evidence="4 6" id="KW-1133">Transmembrane helix</keyword>
<keyword evidence="5 6" id="KW-0472">Membrane</keyword>
<dbReference type="GO" id="GO:0004252">
    <property type="term" value="F:serine-type endopeptidase activity"/>
    <property type="evidence" value="ECO:0007669"/>
    <property type="project" value="InterPro"/>
</dbReference>
<dbReference type="Pfam" id="PF01694">
    <property type="entry name" value="Rhomboid"/>
    <property type="match status" value="1"/>
</dbReference>
<feature type="transmembrane region" description="Helical" evidence="6">
    <location>
        <begin position="6"/>
        <end position="24"/>
    </location>
</feature>
<evidence type="ECO:0000256" key="1">
    <source>
        <dbReference type="ARBA" id="ARBA00004141"/>
    </source>
</evidence>
<evidence type="ECO:0000313" key="8">
    <source>
        <dbReference type="EMBL" id="KAK2651599.1"/>
    </source>
</evidence>
<keyword evidence="6" id="KW-0378">Hydrolase</keyword>
<comment type="caution">
    <text evidence="8">The sequence shown here is derived from an EMBL/GenBank/DDBJ whole genome shotgun (WGS) entry which is preliminary data.</text>
</comment>
<comment type="subcellular location">
    <subcellularLocation>
        <location evidence="1 6">Membrane</location>
        <topology evidence="1 6">Multi-pass membrane protein</topology>
    </subcellularLocation>
</comment>
<gene>
    <name evidence="8" type="ORF">Ddye_011455</name>
</gene>
<dbReference type="AlphaFoldDB" id="A0AAD9X2J9"/>
<feature type="transmembrane region" description="Helical" evidence="6">
    <location>
        <begin position="177"/>
        <end position="195"/>
    </location>
</feature>
<dbReference type="InterPro" id="IPR022764">
    <property type="entry name" value="Peptidase_S54_rhomboid_dom"/>
</dbReference>
<dbReference type="InterPro" id="IPR002610">
    <property type="entry name" value="Peptidase_S54_rhomboid-like"/>
</dbReference>
<comment type="function">
    <text evidence="6">Serine protease involved in intramembrane proteolysis.</text>
</comment>
<feature type="transmembrane region" description="Helical" evidence="6">
    <location>
        <begin position="88"/>
        <end position="111"/>
    </location>
</feature>
<dbReference type="InterPro" id="IPR035952">
    <property type="entry name" value="Rhomboid-like_sf"/>
</dbReference>
<accession>A0AAD9X2J9</accession>
<keyword evidence="6" id="KW-0645">Protease</keyword>
<evidence type="ECO:0000256" key="2">
    <source>
        <dbReference type="ARBA" id="ARBA00009045"/>
    </source>
</evidence>
<protein>
    <recommendedName>
        <fullName evidence="6">RHOMBOID-like protein</fullName>
        <ecNumber evidence="6">3.4.21.105</ecNumber>
    </recommendedName>
</protein>
<dbReference type="PANTHER" id="PTHR22936">
    <property type="entry name" value="RHOMBOID-RELATED"/>
    <property type="match status" value="1"/>
</dbReference>
<sequence>MAWCSWLVPCIFLGCVGMFVYTMYVNDCPETTGSVNCVGFKQLGRFSFQPLSENVLLGPSSHTLQNLGGLNPKFVVDKDQTYRLLTYMWLHSGVFHLLANMLCLLFTGIQLEQEFGFLRIGILYFLSGCGGGLLSCLHSRTKDRVTVGASGALFGLLGSNFSELITNWTTYSSKCSAFTSLLTVIIVNICIGIFIPGVDQSAHYGGFFTGILLGFILLMRPQFGYVNGSYIHAAHDMKKKPKYMLYQHLLCVIALVAFVIGAVMGVSKLIRGETINLPLPGFNKS</sequence>
<dbReference type="GO" id="GO:0006508">
    <property type="term" value="P:proteolysis"/>
    <property type="evidence" value="ECO:0007669"/>
    <property type="project" value="UniProtKB-KW"/>
</dbReference>
<feature type="transmembrane region" description="Helical" evidence="6">
    <location>
        <begin position="202"/>
        <end position="223"/>
    </location>
</feature>
<evidence type="ECO:0000256" key="6">
    <source>
        <dbReference type="RuleBase" id="RU362115"/>
    </source>
</evidence>
<evidence type="ECO:0000259" key="7">
    <source>
        <dbReference type="Pfam" id="PF01694"/>
    </source>
</evidence>
<evidence type="ECO:0000313" key="9">
    <source>
        <dbReference type="Proteomes" id="UP001280121"/>
    </source>
</evidence>
<feature type="domain" description="Peptidase S54 rhomboid" evidence="7">
    <location>
        <begin position="79"/>
        <end position="219"/>
    </location>
</feature>
<keyword evidence="6" id="KW-0720">Serine protease</keyword>
<dbReference type="GO" id="GO:0016020">
    <property type="term" value="C:membrane"/>
    <property type="evidence" value="ECO:0007669"/>
    <property type="project" value="UniProtKB-SubCell"/>
</dbReference>
<comment type="catalytic activity">
    <reaction evidence="6">
        <text>Cleaves type-1 transmembrane domains using a catalytic dyad composed of serine and histidine that are contributed by different transmembrane domains.</text>
        <dbReference type="EC" id="3.4.21.105"/>
    </reaction>
</comment>
<proteinExistence type="inferred from homology"/>
<dbReference type="SUPFAM" id="SSF144091">
    <property type="entry name" value="Rhomboid-like"/>
    <property type="match status" value="1"/>
</dbReference>
<keyword evidence="3 6" id="KW-0812">Transmembrane</keyword>
<dbReference type="Gene3D" id="1.20.1540.10">
    <property type="entry name" value="Rhomboid-like"/>
    <property type="match status" value="1"/>
</dbReference>
<reference evidence="8" key="1">
    <citation type="journal article" date="2023" name="Plant J.">
        <title>Genome sequences and population genomics provide insights into the demographic history, inbreeding, and mutation load of two 'living fossil' tree species of Dipteronia.</title>
        <authorList>
            <person name="Feng Y."/>
            <person name="Comes H.P."/>
            <person name="Chen J."/>
            <person name="Zhu S."/>
            <person name="Lu R."/>
            <person name="Zhang X."/>
            <person name="Li P."/>
            <person name="Qiu J."/>
            <person name="Olsen K.M."/>
            <person name="Qiu Y."/>
        </authorList>
    </citation>
    <scope>NUCLEOTIDE SEQUENCE</scope>
    <source>
        <strain evidence="8">KIB01</strain>
    </source>
</reference>
<feature type="transmembrane region" description="Helical" evidence="6">
    <location>
        <begin position="243"/>
        <end position="266"/>
    </location>
</feature>